<dbReference type="GO" id="GO:0043138">
    <property type="term" value="F:3'-5' DNA helicase activity"/>
    <property type="evidence" value="ECO:0007669"/>
    <property type="project" value="UniProtKB-EC"/>
</dbReference>
<evidence type="ECO:0000256" key="2">
    <source>
        <dbReference type="ARBA" id="ARBA00022741"/>
    </source>
</evidence>
<dbReference type="Gene3D" id="1.10.10.160">
    <property type="match status" value="1"/>
</dbReference>
<comment type="catalytic activity">
    <reaction evidence="10">
        <text>Couples ATP hydrolysis with the unwinding of duplex DNA by translocating in the 3'-5' direction.</text>
        <dbReference type="EC" id="5.6.2.4"/>
    </reaction>
</comment>
<evidence type="ECO:0000256" key="12">
    <source>
        <dbReference type="ARBA" id="ARBA00034923"/>
    </source>
</evidence>
<name>A9KDA5_COXBN</name>
<evidence type="ECO:0000256" key="7">
    <source>
        <dbReference type="ARBA" id="ARBA00023125"/>
    </source>
</evidence>
<evidence type="ECO:0000256" key="3">
    <source>
        <dbReference type="ARBA" id="ARBA00022763"/>
    </source>
</evidence>
<dbReference type="CDD" id="cd18807">
    <property type="entry name" value="SF1_C_UvrD"/>
    <property type="match status" value="1"/>
</dbReference>
<dbReference type="GO" id="GO:0005524">
    <property type="term" value="F:ATP binding"/>
    <property type="evidence" value="ECO:0007669"/>
    <property type="project" value="UniProtKB-UniRule"/>
</dbReference>
<keyword evidence="2 14" id="KW-0547">Nucleotide-binding</keyword>
<dbReference type="Pfam" id="PF21196">
    <property type="entry name" value="PcrA_UvrD_tudor"/>
    <property type="match status" value="1"/>
</dbReference>
<evidence type="ECO:0000259" key="16">
    <source>
        <dbReference type="PROSITE" id="PS51217"/>
    </source>
</evidence>
<protein>
    <recommendedName>
        <fullName evidence="11">DNA 3'-5' helicase</fullName>
        <ecNumber evidence="11">5.6.2.4</ecNumber>
    </recommendedName>
    <alternativeName>
        <fullName evidence="12">DNA 3'-5' helicase II</fullName>
    </alternativeName>
</protein>
<keyword evidence="5 14" id="KW-0347">Helicase</keyword>
<dbReference type="InterPro" id="IPR013986">
    <property type="entry name" value="DExx_box_DNA_helicase_dom_sf"/>
</dbReference>
<dbReference type="InterPro" id="IPR014016">
    <property type="entry name" value="UvrD-like_ATP-bd"/>
</dbReference>
<dbReference type="NCBIfam" id="NF008743">
    <property type="entry name" value="PRK11773.1"/>
    <property type="match status" value="1"/>
</dbReference>
<evidence type="ECO:0000256" key="14">
    <source>
        <dbReference type="PROSITE-ProRule" id="PRU00560"/>
    </source>
</evidence>
<dbReference type="GO" id="GO:0003677">
    <property type="term" value="F:DNA binding"/>
    <property type="evidence" value="ECO:0007669"/>
    <property type="project" value="UniProtKB-KW"/>
</dbReference>
<dbReference type="AlphaFoldDB" id="A9KDA5"/>
<comment type="similarity">
    <text evidence="1">Belongs to the helicase family. UvrD subfamily.</text>
</comment>
<feature type="domain" description="UvrD-like helicase C-terminal" evidence="16">
    <location>
        <begin position="291"/>
        <end position="567"/>
    </location>
</feature>
<organism evidence="17 18">
    <name type="scientific">Coxiella burnetii (strain Dugway 5J108-111)</name>
    <dbReference type="NCBI Taxonomy" id="434922"/>
    <lineage>
        <taxon>Bacteria</taxon>
        <taxon>Pseudomonadati</taxon>
        <taxon>Pseudomonadota</taxon>
        <taxon>Gammaproteobacteria</taxon>
        <taxon>Legionellales</taxon>
        <taxon>Coxiellaceae</taxon>
        <taxon>Coxiella</taxon>
    </lineage>
</organism>
<dbReference type="PROSITE" id="PS51198">
    <property type="entry name" value="UVRD_HELICASE_ATP_BIND"/>
    <property type="match status" value="1"/>
</dbReference>
<dbReference type="Pfam" id="PF00580">
    <property type="entry name" value="UvrD-helicase"/>
    <property type="match status" value="1"/>
</dbReference>
<evidence type="ECO:0000256" key="9">
    <source>
        <dbReference type="ARBA" id="ARBA00023235"/>
    </source>
</evidence>
<dbReference type="KEGG" id="cbd:CBUD_2149"/>
<dbReference type="FunFam" id="1.10.10.160:FF:000001">
    <property type="entry name" value="ATP-dependent DNA helicase"/>
    <property type="match status" value="1"/>
</dbReference>
<dbReference type="Gene3D" id="3.40.50.300">
    <property type="entry name" value="P-loop containing nucleotide triphosphate hydrolases"/>
    <property type="match status" value="2"/>
</dbReference>
<dbReference type="PANTHER" id="PTHR11070:SF2">
    <property type="entry name" value="ATP-DEPENDENT DNA HELICASE SRS2"/>
    <property type="match status" value="1"/>
</dbReference>
<dbReference type="FunFam" id="1.10.486.10:FF:000003">
    <property type="entry name" value="ATP-dependent DNA helicase"/>
    <property type="match status" value="1"/>
</dbReference>
<dbReference type="InterPro" id="IPR000212">
    <property type="entry name" value="DNA_helicase_UvrD/REP"/>
</dbReference>
<dbReference type="Gene3D" id="1.10.486.10">
    <property type="entry name" value="PCRA, domain 4"/>
    <property type="match status" value="1"/>
</dbReference>
<dbReference type="GO" id="GO:0000725">
    <property type="term" value="P:recombinational repair"/>
    <property type="evidence" value="ECO:0007669"/>
    <property type="project" value="TreeGrafter"/>
</dbReference>
<dbReference type="GO" id="GO:0005829">
    <property type="term" value="C:cytosol"/>
    <property type="evidence" value="ECO:0007669"/>
    <property type="project" value="TreeGrafter"/>
</dbReference>
<dbReference type="Pfam" id="PF13361">
    <property type="entry name" value="UvrD_C"/>
    <property type="match status" value="1"/>
</dbReference>
<keyword evidence="6 14" id="KW-0067">ATP-binding</keyword>
<evidence type="ECO:0000256" key="4">
    <source>
        <dbReference type="ARBA" id="ARBA00022801"/>
    </source>
</evidence>
<evidence type="ECO:0000256" key="1">
    <source>
        <dbReference type="ARBA" id="ARBA00009922"/>
    </source>
</evidence>
<evidence type="ECO:0000313" key="17">
    <source>
        <dbReference type="EMBL" id="ABS78395.2"/>
    </source>
</evidence>
<keyword evidence="7" id="KW-0238">DNA-binding</keyword>
<dbReference type="InterPro" id="IPR014017">
    <property type="entry name" value="DNA_helicase_UvrD-like_C"/>
</dbReference>
<evidence type="ECO:0000313" key="18">
    <source>
        <dbReference type="Proteomes" id="UP000008555"/>
    </source>
</evidence>
<dbReference type="InterPro" id="IPR027417">
    <property type="entry name" value="P-loop_NTPase"/>
</dbReference>
<accession>A9KDA5</accession>
<evidence type="ECO:0000259" key="15">
    <source>
        <dbReference type="PROSITE" id="PS51198"/>
    </source>
</evidence>
<feature type="binding site" evidence="14">
    <location>
        <begin position="32"/>
        <end position="39"/>
    </location>
    <ligand>
        <name>ATP</name>
        <dbReference type="ChEBI" id="CHEBI:30616"/>
    </ligand>
</feature>
<evidence type="ECO:0000256" key="8">
    <source>
        <dbReference type="ARBA" id="ARBA00023204"/>
    </source>
</evidence>
<dbReference type="CDD" id="cd17932">
    <property type="entry name" value="DEXQc_UvrD"/>
    <property type="match status" value="1"/>
</dbReference>
<keyword evidence="3" id="KW-0227">DNA damage</keyword>
<reference evidence="17 18" key="1">
    <citation type="journal article" date="2009" name="Infect. Immun.">
        <title>Comparative genomics reveal extensive transposon-mediated genomic plasticity and diversity among potential effector proteins within the genus Coxiella.</title>
        <authorList>
            <person name="Beare P.A."/>
            <person name="Unsworth N."/>
            <person name="Andoh M."/>
            <person name="Voth D.E."/>
            <person name="Omsland A."/>
            <person name="Gilk S.D."/>
            <person name="Williams K.P."/>
            <person name="Sobral B.W."/>
            <person name="Kupko J.J.III."/>
            <person name="Porcella S.F."/>
            <person name="Samuel J.E."/>
            <person name="Heinzen R.A."/>
        </authorList>
    </citation>
    <scope>NUCLEOTIDE SEQUENCE [LARGE SCALE GENOMIC DNA]</scope>
    <source>
        <strain evidence="17 18">Dugway 5J108-111</strain>
    </source>
</reference>
<sequence length="723" mass="82515">MSGMENLSLLESLNPPQKEAVTSPFDHVLVLAGAGSGKTRVLTHRIAWLIQQKNVSPYSILAVTFTNKAAYEMRGRIESMLGMPMGAMWVGTFHGLAHRLLRAHWKDAGLPQSFQILDTDDQYRLIRRMQRNLNLEESQWPPKQTQWFINKQKEEGRRSHQVLDSDGSYFTETLVKVYKAYEDVCRQSGLVDFAELLLRTLELLRDSATLREHYQQRFQHILVDEFQDTNTIQYAWLKALAGEQTVFMAVGDDDQSIYSWRGAKIENIHHFSRDFAGVKTIRLEQNYRSTQTILDAANAVIDNNKNRFGKKLWTDSRTGEPITLYTAFNERDEAFYVISCIDAWVRQGHSYNDVAILYRSNAQSRLFEECLIDRQIPYRIYGGLKFFERAEIKDALAYLRLMANRNDDAAFERVVNVPTRGIGNTTLVVLRTTARDHAVSLWQATQHLITNQTLNARALNALQHFIELVDRLQDETKNLPLAEQTEKMLMGSGLLDLYKKDNSEKGLSRVENLEELINATSQFTPTDDLALSPLDAFLSHVALETGEEQASAHSDCVSLMTLHAAKGLEFPLVIISGLEEDLFPHRMSIDAANGLEEERRLCYVGMTRAREKLILTYTESRRLHGLEKFNQPSRFIQEIPPELIDAVRPTPKIARPVTITSTQKSLVGETGYYVGQRVSHKKFGPGIIINYEGHSEHARLQVKFDYHGTKWLVASYAKLEALT</sequence>
<evidence type="ECO:0000256" key="5">
    <source>
        <dbReference type="ARBA" id="ARBA00022806"/>
    </source>
</evidence>
<dbReference type="PROSITE" id="PS51217">
    <property type="entry name" value="UVRD_HELICASE_CTER"/>
    <property type="match status" value="1"/>
</dbReference>
<evidence type="ECO:0000256" key="11">
    <source>
        <dbReference type="ARBA" id="ARBA00034808"/>
    </source>
</evidence>
<evidence type="ECO:0000256" key="13">
    <source>
        <dbReference type="ARBA" id="ARBA00048988"/>
    </source>
</evidence>
<dbReference type="GO" id="GO:0016887">
    <property type="term" value="F:ATP hydrolysis activity"/>
    <property type="evidence" value="ECO:0007669"/>
    <property type="project" value="RHEA"/>
</dbReference>
<dbReference type="GO" id="GO:0033202">
    <property type="term" value="C:DNA helicase complex"/>
    <property type="evidence" value="ECO:0007669"/>
    <property type="project" value="TreeGrafter"/>
</dbReference>
<dbReference type="GO" id="GO:0009314">
    <property type="term" value="P:response to radiation"/>
    <property type="evidence" value="ECO:0007669"/>
    <property type="project" value="UniProtKB-ARBA"/>
</dbReference>
<comment type="catalytic activity">
    <reaction evidence="13">
        <text>ATP + H2O = ADP + phosphate + H(+)</text>
        <dbReference type="Rhea" id="RHEA:13065"/>
        <dbReference type="ChEBI" id="CHEBI:15377"/>
        <dbReference type="ChEBI" id="CHEBI:15378"/>
        <dbReference type="ChEBI" id="CHEBI:30616"/>
        <dbReference type="ChEBI" id="CHEBI:43474"/>
        <dbReference type="ChEBI" id="CHEBI:456216"/>
        <dbReference type="EC" id="5.6.2.4"/>
    </reaction>
</comment>
<keyword evidence="4 14" id="KW-0378">Hydrolase</keyword>
<dbReference type="EMBL" id="CP000733">
    <property type="protein sequence ID" value="ABS78395.2"/>
    <property type="molecule type" value="Genomic_DNA"/>
</dbReference>
<dbReference type="SUPFAM" id="SSF52540">
    <property type="entry name" value="P-loop containing nucleoside triphosphate hydrolases"/>
    <property type="match status" value="1"/>
</dbReference>
<evidence type="ECO:0000256" key="6">
    <source>
        <dbReference type="ARBA" id="ARBA00022840"/>
    </source>
</evidence>
<keyword evidence="9" id="KW-0413">Isomerase</keyword>
<dbReference type="EC" id="5.6.2.4" evidence="11"/>
<proteinExistence type="inferred from homology"/>
<dbReference type="FunFam" id="3.40.50.300:FF:001201">
    <property type="entry name" value="ATP-dependent DNA helicase UvrD2"/>
    <property type="match status" value="1"/>
</dbReference>
<dbReference type="RefSeq" id="WP_011997452.1">
    <property type="nucleotide sequence ID" value="NC_009727.1"/>
</dbReference>
<evidence type="ECO:0000256" key="10">
    <source>
        <dbReference type="ARBA" id="ARBA00034617"/>
    </source>
</evidence>
<dbReference type="Proteomes" id="UP000008555">
    <property type="component" value="Chromosome"/>
</dbReference>
<feature type="domain" description="UvrD-like helicase ATP-binding" evidence="15">
    <location>
        <begin position="11"/>
        <end position="290"/>
    </location>
</feature>
<dbReference type="PANTHER" id="PTHR11070">
    <property type="entry name" value="UVRD / RECB / PCRA DNA HELICASE FAMILY MEMBER"/>
    <property type="match status" value="1"/>
</dbReference>
<keyword evidence="8" id="KW-0234">DNA repair</keyword>
<gene>
    <name evidence="17" type="primary">uvrD</name>
    <name evidence="17" type="ordered locus">CBUD_2149</name>
</gene>
<dbReference type="HOGENOM" id="CLU_004585_5_5_6"/>